<organism evidence="1 2">
    <name type="scientific">Luteimicrobium album</name>
    <dbReference type="NCBI Taxonomy" id="1054550"/>
    <lineage>
        <taxon>Bacteria</taxon>
        <taxon>Bacillati</taxon>
        <taxon>Actinomycetota</taxon>
        <taxon>Actinomycetes</taxon>
        <taxon>Micrococcales</taxon>
        <taxon>Luteimicrobium</taxon>
    </lineage>
</organism>
<name>A0ABQ6I050_9MICO</name>
<proteinExistence type="predicted"/>
<protein>
    <submittedName>
        <fullName evidence="1">Uncharacterized protein</fullName>
    </submittedName>
</protein>
<dbReference type="EMBL" id="BSUK01000001">
    <property type="protein sequence ID" value="GMA23339.1"/>
    <property type="molecule type" value="Genomic_DNA"/>
</dbReference>
<evidence type="ECO:0000313" key="2">
    <source>
        <dbReference type="Proteomes" id="UP001157091"/>
    </source>
</evidence>
<sequence>MDDRFGPLAPRDPAGPWKTPCPFAEEADHIEPEHPADAVLAEVFPAIRVVSKALKVRAVDQFGEMVSLISPERLSSNPAFCSAEHLLGIVFVPCHVTAPY</sequence>
<gene>
    <name evidence="1" type="ORF">GCM10025864_10980</name>
</gene>
<accession>A0ABQ6I050</accession>
<comment type="caution">
    <text evidence="1">The sequence shown here is derived from an EMBL/GenBank/DDBJ whole genome shotgun (WGS) entry which is preliminary data.</text>
</comment>
<evidence type="ECO:0000313" key="1">
    <source>
        <dbReference type="EMBL" id="GMA23339.1"/>
    </source>
</evidence>
<keyword evidence="2" id="KW-1185">Reference proteome</keyword>
<reference evidence="2" key="1">
    <citation type="journal article" date="2019" name="Int. J. Syst. Evol. Microbiol.">
        <title>The Global Catalogue of Microorganisms (GCM) 10K type strain sequencing project: providing services to taxonomists for standard genome sequencing and annotation.</title>
        <authorList>
            <consortium name="The Broad Institute Genomics Platform"/>
            <consortium name="The Broad Institute Genome Sequencing Center for Infectious Disease"/>
            <person name="Wu L."/>
            <person name="Ma J."/>
        </authorList>
    </citation>
    <scope>NUCLEOTIDE SEQUENCE [LARGE SCALE GENOMIC DNA]</scope>
    <source>
        <strain evidence="2">NBRC 106348</strain>
    </source>
</reference>
<dbReference type="Proteomes" id="UP001157091">
    <property type="component" value="Unassembled WGS sequence"/>
</dbReference>